<dbReference type="CDD" id="cd00104">
    <property type="entry name" value="KAZAL_FS"/>
    <property type="match status" value="1"/>
</dbReference>
<organism evidence="1 2">
    <name type="scientific">Holothuria leucospilota</name>
    <name type="common">Black long sea cucumber</name>
    <name type="synonym">Mertensiothuria leucospilota</name>
    <dbReference type="NCBI Taxonomy" id="206669"/>
    <lineage>
        <taxon>Eukaryota</taxon>
        <taxon>Metazoa</taxon>
        <taxon>Echinodermata</taxon>
        <taxon>Eleutherozoa</taxon>
        <taxon>Echinozoa</taxon>
        <taxon>Holothuroidea</taxon>
        <taxon>Aspidochirotacea</taxon>
        <taxon>Aspidochirotida</taxon>
        <taxon>Holothuriidae</taxon>
        <taxon>Holothuria</taxon>
    </lineage>
</organism>
<evidence type="ECO:0000313" key="1">
    <source>
        <dbReference type="EMBL" id="KAJ8047418.1"/>
    </source>
</evidence>
<gene>
    <name evidence="1" type="ORF">HOLleu_06407</name>
</gene>
<dbReference type="AlphaFoldDB" id="A0A9Q1CLF8"/>
<accession>A0A9Q1CLF8</accession>
<comment type="caution">
    <text evidence="1">The sequence shown here is derived from an EMBL/GenBank/DDBJ whole genome shotgun (WGS) entry which is preliminary data.</text>
</comment>
<protein>
    <submittedName>
        <fullName evidence="1">Uncharacterized protein</fullName>
    </submittedName>
</protein>
<evidence type="ECO:0000313" key="2">
    <source>
        <dbReference type="Proteomes" id="UP001152320"/>
    </source>
</evidence>
<dbReference type="SUPFAM" id="SSF100895">
    <property type="entry name" value="Kazal-type serine protease inhibitors"/>
    <property type="match status" value="1"/>
</dbReference>
<dbReference type="EMBL" id="JAIZAY010000002">
    <property type="protein sequence ID" value="KAJ8047418.1"/>
    <property type="molecule type" value="Genomic_DNA"/>
</dbReference>
<dbReference type="OrthoDB" id="10577815at2759"/>
<name>A0A9Q1CLF8_HOLLE</name>
<reference evidence="1" key="1">
    <citation type="submission" date="2021-10" db="EMBL/GenBank/DDBJ databases">
        <title>Tropical sea cucumber genome reveals ecological adaptation and Cuvierian tubules defense mechanism.</title>
        <authorList>
            <person name="Chen T."/>
        </authorList>
    </citation>
    <scope>NUCLEOTIDE SEQUENCE</scope>
    <source>
        <strain evidence="1">Nanhai2018</strain>
        <tissue evidence="1">Muscle</tissue>
    </source>
</reference>
<dbReference type="Gene3D" id="3.30.60.30">
    <property type="match status" value="1"/>
</dbReference>
<proteinExistence type="predicted"/>
<sequence length="192" mass="21678">MTSLYPELFNFQMGSSILIHLLISFTFAKALPLQRGLGNGSFKGVKLVEDKEQIPLLDDEFEERCAAVRRNCIETGEIFRRNVVCSSNLKRYLNICHLQLRSCDLQREIGEVLAVERCWWINVPEDIVAATTLPPKKTTPHLGQEATTNAIIVDHLSSKWATSTQSPTATISTVDFSNYDSYSYENARDSVF</sequence>
<dbReference type="InterPro" id="IPR036058">
    <property type="entry name" value="Kazal_dom_sf"/>
</dbReference>
<dbReference type="Proteomes" id="UP001152320">
    <property type="component" value="Chromosome 2"/>
</dbReference>
<keyword evidence="2" id="KW-1185">Reference proteome</keyword>